<protein>
    <submittedName>
        <fullName evidence="1">Uncharacterized protein</fullName>
    </submittedName>
</protein>
<reference evidence="2" key="1">
    <citation type="submission" date="2014-03" db="EMBL/GenBank/DDBJ databases">
        <authorList>
            <person name="Aksoy S."/>
            <person name="Warren W."/>
            <person name="Wilson R.K."/>
        </authorList>
    </citation>
    <scope>NUCLEOTIDE SEQUENCE [LARGE SCALE GENOMIC DNA]</scope>
    <source>
        <strain evidence="2">IAEA</strain>
    </source>
</reference>
<reference evidence="1" key="2">
    <citation type="submission" date="2020-05" db="UniProtKB">
        <authorList>
            <consortium name="EnsemblMetazoa"/>
        </authorList>
    </citation>
    <scope>IDENTIFICATION</scope>
    <source>
        <strain evidence="1">IAEA</strain>
    </source>
</reference>
<name>A0A1A9ZYK3_GLOPL</name>
<organism evidence="1 2">
    <name type="scientific">Glossina pallidipes</name>
    <name type="common">Tsetse fly</name>
    <dbReference type="NCBI Taxonomy" id="7398"/>
    <lineage>
        <taxon>Eukaryota</taxon>
        <taxon>Metazoa</taxon>
        <taxon>Ecdysozoa</taxon>
        <taxon>Arthropoda</taxon>
        <taxon>Hexapoda</taxon>
        <taxon>Insecta</taxon>
        <taxon>Pterygota</taxon>
        <taxon>Neoptera</taxon>
        <taxon>Endopterygota</taxon>
        <taxon>Diptera</taxon>
        <taxon>Brachycera</taxon>
        <taxon>Muscomorpha</taxon>
        <taxon>Hippoboscoidea</taxon>
        <taxon>Glossinidae</taxon>
        <taxon>Glossina</taxon>
    </lineage>
</organism>
<evidence type="ECO:0000313" key="1">
    <source>
        <dbReference type="EnsemblMetazoa" id="GPAI028977-PA"/>
    </source>
</evidence>
<dbReference type="EnsemblMetazoa" id="GPAI028977-RA">
    <property type="protein sequence ID" value="GPAI028977-PA"/>
    <property type="gene ID" value="GPAI028977"/>
</dbReference>
<dbReference type="AlphaFoldDB" id="A0A1A9ZYK3"/>
<evidence type="ECO:0000313" key="2">
    <source>
        <dbReference type="Proteomes" id="UP000092445"/>
    </source>
</evidence>
<keyword evidence="2" id="KW-1185">Reference proteome</keyword>
<accession>A0A1A9ZYK3</accession>
<dbReference type="VEuPathDB" id="VectorBase:GPAI028977"/>
<proteinExistence type="predicted"/>
<dbReference type="Proteomes" id="UP000092445">
    <property type="component" value="Unassembled WGS sequence"/>
</dbReference>
<sequence>MQIVPPPPPEATIYSSMWSARRMSGKQNAHHSSLRGIQAVSEQAQPSFCAPASERFQVFSQPDSAENVKRFETYLFLCVKQVLIPVRRPFTSKKLDLSPSLLDGTSIVLTTPKKHGSRLLT</sequence>